<evidence type="ECO:0000259" key="10">
    <source>
        <dbReference type="Pfam" id="PF23598"/>
    </source>
</evidence>
<organism evidence="12 13">
    <name type="scientific">Coffea arabica</name>
    <name type="common">Arabian coffee</name>
    <dbReference type="NCBI Taxonomy" id="13443"/>
    <lineage>
        <taxon>Eukaryota</taxon>
        <taxon>Viridiplantae</taxon>
        <taxon>Streptophyta</taxon>
        <taxon>Embryophyta</taxon>
        <taxon>Tracheophyta</taxon>
        <taxon>Spermatophyta</taxon>
        <taxon>Magnoliopsida</taxon>
        <taxon>eudicotyledons</taxon>
        <taxon>Gunneridae</taxon>
        <taxon>Pentapetalae</taxon>
        <taxon>asterids</taxon>
        <taxon>lamiids</taxon>
        <taxon>Gentianales</taxon>
        <taxon>Rubiaceae</taxon>
        <taxon>Ixoroideae</taxon>
        <taxon>Gardenieae complex</taxon>
        <taxon>Bertiereae - Coffeeae clade</taxon>
        <taxon>Coffeeae</taxon>
        <taxon>Coffea</taxon>
    </lineage>
</organism>
<name>A0ABM4WIK6_COFAR</name>
<dbReference type="InterPro" id="IPR056789">
    <property type="entry name" value="LRR_R13L1-DRL21"/>
</dbReference>
<dbReference type="PRINTS" id="PR00364">
    <property type="entry name" value="DISEASERSIST"/>
</dbReference>
<dbReference type="SUPFAM" id="SSF52058">
    <property type="entry name" value="L domain-like"/>
    <property type="match status" value="2"/>
</dbReference>
<gene>
    <name evidence="13" type="primary">LOC140035258</name>
</gene>
<keyword evidence="5" id="KW-0611">Plant defense</keyword>
<dbReference type="Pfam" id="PF23598">
    <property type="entry name" value="LRR_14"/>
    <property type="match status" value="1"/>
</dbReference>
<evidence type="ECO:0000259" key="9">
    <source>
        <dbReference type="Pfam" id="PF23559"/>
    </source>
</evidence>
<dbReference type="InterPro" id="IPR055414">
    <property type="entry name" value="LRR_R13L4/SHOC2-like"/>
</dbReference>
<dbReference type="Pfam" id="PF00931">
    <property type="entry name" value="NB-ARC"/>
    <property type="match status" value="1"/>
</dbReference>
<dbReference type="InterPro" id="IPR038005">
    <property type="entry name" value="RX-like_CC"/>
</dbReference>
<evidence type="ECO:0000256" key="3">
    <source>
        <dbReference type="ARBA" id="ARBA00022737"/>
    </source>
</evidence>
<keyword evidence="12" id="KW-1185">Reference proteome</keyword>
<feature type="domain" description="Disease resistance N-terminal" evidence="8">
    <location>
        <begin position="19"/>
        <end position="102"/>
    </location>
</feature>
<feature type="domain" description="NB-ARC" evidence="7">
    <location>
        <begin position="177"/>
        <end position="350"/>
    </location>
</feature>
<keyword evidence="4" id="KW-0547">Nucleotide-binding</keyword>
<feature type="domain" description="R13L1/DRL21-like LRR repeat region" evidence="11">
    <location>
        <begin position="695"/>
        <end position="817"/>
    </location>
</feature>
<dbReference type="PANTHER" id="PTHR36766">
    <property type="entry name" value="PLANT BROAD-SPECTRUM MILDEW RESISTANCE PROTEIN RPW8"/>
    <property type="match status" value="1"/>
</dbReference>
<keyword evidence="6" id="KW-0067">ATP-binding</keyword>
<dbReference type="Gene3D" id="1.10.10.10">
    <property type="entry name" value="Winged helix-like DNA-binding domain superfamily/Winged helix DNA-binding domain"/>
    <property type="match status" value="1"/>
</dbReference>
<comment type="similarity">
    <text evidence="1">Belongs to the disease resistance NB-LRR family.</text>
</comment>
<dbReference type="Pfam" id="PF23559">
    <property type="entry name" value="WHD_DRP"/>
    <property type="match status" value="1"/>
</dbReference>
<evidence type="ECO:0000256" key="4">
    <source>
        <dbReference type="ARBA" id="ARBA00022741"/>
    </source>
</evidence>
<dbReference type="SUPFAM" id="SSF52540">
    <property type="entry name" value="P-loop containing nucleoside triphosphate hydrolases"/>
    <property type="match status" value="1"/>
</dbReference>
<feature type="domain" description="Disease resistance protein winged helix" evidence="9">
    <location>
        <begin position="441"/>
        <end position="509"/>
    </location>
</feature>
<dbReference type="Proteomes" id="UP001652660">
    <property type="component" value="Chromosome 2c"/>
</dbReference>
<dbReference type="Gene3D" id="3.80.10.10">
    <property type="entry name" value="Ribonuclease Inhibitor"/>
    <property type="match status" value="3"/>
</dbReference>
<evidence type="ECO:0000259" key="8">
    <source>
        <dbReference type="Pfam" id="PF18052"/>
    </source>
</evidence>
<keyword evidence="3" id="KW-0677">Repeat</keyword>
<sequence length="1176" mass="132485">MTGMEAAILSAVVSPVAKKVFDLVSSLLAGKFHLHQGVEEDIRDLSSQLTAILAVLEHAEELQLDSPPIRDWLGKLKEVLFDAEDILESFQTEALLWQRQQQARNVHLPFSASQLFMKLNVAQEIKKVLLRLEKIGREKQNFQLDAHAIDSGASSTRPSVSRNTGFIVAESDVVGRDDDKDRMINLLLSEESDRQGDVSVAPIIGMGGVGKTTLGQLVYNDERVKNHFEFRMWVCVTDVFNYTKVLKDMIEYHTEIKYNDISSLSNVQLESRLLEFLKGKPYLLILDDVWPESFDWSDLQKLLKHGGKGSRVVVTSRSSHVANLMGTLPPHFLELLPEDQCQFLFEKIAFGPGGAKRTEETEEIGKDIVRKCKGLPLAIKVMASLLRGIDGARKWRNIQKHEIWEAEKHNDARKPQILPALSLSYNHLPAHLKRCFAYTCIYPKAYVFHKMDLIKVWKAASFILPRGQYSIEDIGEEYFDELLRRSFFQLSKVDNQETFRMHDLLHNLAESVSGPYCYQIKDNDPCNFYEKARHISLLCSAAEQPIMGIMEKSQKLRTLLSPSDHQKNFGQALDSIFQSLKYIRILDLSSSIMLELPESVGELKLLHYLDLSKTEIRRLPNSVCNLINLETLKLLSCLWLFELPKDLGKLTNLQHLELDDIFWYKLRTLPPGIGSITGLQNLHAFPVSREAGKGINELKGMLHLKGALHIKELENAANAGEANLKDKEDLVKVVFEWSNNRNGSPENAALDENIIEDLQPHPDIKEIQVIHYQGARFPAWIRDGQVKNLTSLTLNHCINCRVLSLGQLSRLQSLSLKGNLELEEWMDAPYHFLHRLKISNCPKLRDTPKIFLNLGAMKIKKCNSLKALPLIPSVMFLKLMHNLVLEDFNEHTVILGSVNNHGQPVHHVRQPSFIKLLELKVIDCPKLPCLPEVFAPQKLEVSGCPLLTKLPTPEFSQRLQHLAIDACDDPTLVRAIPDTGSLYSLVISNISNLTSFPKWPHLPGLKTLYISRCNDLTSLSDETAASVPFEGMTSLELLSVRGCPNLVRFPDKELPATLKCLIISSNSGLTSLGPEEAFQNLTSLTDVNIENCPELHSLPAEGFSASLRHLLIEGCPELIKECQNVSGADWPNIQGIPDLEIEPLQVLASQNPQNPPAAWYHCLICCKGTRTIEDQA</sequence>
<dbReference type="Gene3D" id="3.40.50.300">
    <property type="entry name" value="P-loop containing nucleotide triphosphate hydrolases"/>
    <property type="match status" value="1"/>
</dbReference>
<evidence type="ECO:0000313" key="12">
    <source>
        <dbReference type="Proteomes" id="UP001652660"/>
    </source>
</evidence>
<dbReference type="InterPro" id="IPR036388">
    <property type="entry name" value="WH-like_DNA-bd_sf"/>
</dbReference>
<reference evidence="13" key="1">
    <citation type="submission" date="2025-08" db="UniProtKB">
        <authorList>
            <consortium name="RefSeq"/>
        </authorList>
    </citation>
    <scope>IDENTIFICATION</scope>
    <source>
        <tissue evidence="13">Leaves</tissue>
    </source>
</reference>
<dbReference type="CDD" id="cd14798">
    <property type="entry name" value="RX-CC_like"/>
    <property type="match status" value="1"/>
</dbReference>
<dbReference type="GeneID" id="140035258"/>
<evidence type="ECO:0000256" key="2">
    <source>
        <dbReference type="ARBA" id="ARBA00022614"/>
    </source>
</evidence>
<evidence type="ECO:0000256" key="1">
    <source>
        <dbReference type="ARBA" id="ARBA00008894"/>
    </source>
</evidence>
<dbReference type="Gene3D" id="1.10.8.430">
    <property type="entry name" value="Helical domain of apoptotic protease-activating factors"/>
    <property type="match status" value="1"/>
</dbReference>
<dbReference type="InterPro" id="IPR027417">
    <property type="entry name" value="P-loop_NTPase"/>
</dbReference>
<dbReference type="InterPro" id="IPR041118">
    <property type="entry name" value="Rx_N"/>
</dbReference>
<evidence type="ECO:0000259" key="7">
    <source>
        <dbReference type="Pfam" id="PF00931"/>
    </source>
</evidence>
<dbReference type="Pfam" id="PF25019">
    <property type="entry name" value="LRR_R13L1-DRL21"/>
    <property type="match status" value="1"/>
</dbReference>
<proteinExistence type="inferred from homology"/>
<dbReference type="Pfam" id="PF18052">
    <property type="entry name" value="Rx_N"/>
    <property type="match status" value="1"/>
</dbReference>
<accession>A0ABM4WIK6</accession>
<dbReference type="InterPro" id="IPR002182">
    <property type="entry name" value="NB-ARC"/>
</dbReference>
<evidence type="ECO:0000313" key="13">
    <source>
        <dbReference type="RefSeq" id="XP_071931569.1"/>
    </source>
</evidence>
<dbReference type="InterPro" id="IPR058922">
    <property type="entry name" value="WHD_DRP"/>
</dbReference>
<dbReference type="InterPro" id="IPR032675">
    <property type="entry name" value="LRR_dom_sf"/>
</dbReference>
<evidence type="ECO:0000256" key="6">
    <source>
        <dbReference type="ARBA" id="ARBA00022840"/>
    </source>
</evidence>
<evidence type="ECO:0000259" key="11">
    <source>
        <dbReference type="Pfam" id="PF25019"/>
    </source>
</evidence>
<dbReference type="RefSeq" id="XP_071931569.1">
    <property type="nucleotide sequence ID" value="XM_072075468.1"/>
</dbReference>
<dbReference type="PANTHER" id="PTHR36766:SF40">
    <property type="entry name" value="DISEASE RESISTANCE PROTEIN RGA3"/>
    <property type="match status" value="1"/>
</dbReference>
<dbReference type="InterPro" id="IPR042197">
    <property type="entry name" value="Apaf_helical"/>
</dbReference>
<feature type="domain" description="Disease resistance R13L4/SHOC-2-like LRR" evidence="10">
    <location>
        <begin position="578"/>
        <end position="660"/>
    </location>
</feature>
<protein>
    <submittedName>
        <fullName evidence="13">Disease resistance protein RGA3</fullName>
    </submittedName>
</protein>
<dbReference type="Gene3D" id="1.20.5.4130">
    <property type="match status" value="1"/>
</dbReference>
<keyword evidence="2" id="KW-0433">Leucine-rich repeat</keyword>
<evidence type="ECO:0000256" key="5">
    <source>
        <dbReference type="ARBA" id="ARBA00022821"/>
    </source>
</evidence>